<dbReference type="SUPFAM" id="SSF53756">
    <property type="entry name" value="UDP-Glycosyltransferase/glycogen phosphorylase"/>
    <property type="match status" value="1"/>
</dbReference>
<name>A0A7V1LPM5_CALAY</name>
<evidence type="ECO:0000256" key="2">
    <source>
        <dbReference type="ARBA" id="ARBA00002764"/>
    </source>
</evidence>
<protein>
    <recommendedName>
        <fullName evidence="8">Glycogen synthase</fullName>
        <ecNumber evidence="8">2.4.1.21</ecNumber>
    </recommendedName>
    <alternativeName>
        <fullName evidence="8">Starch [bacterial glycogen] synthase</fullName>
    </alternativeName>
</protein>
<reference evidence="11" key="1">
    <citation type="journal article" date="2020" name="mSystems">
        <title>Genome- and Community-Level Interaction Insights into Carbon Utilization and Element Cycling Functions of Hydrothermarchaeota in Hydrothermal Sediment.</title>
        <authorList>
            <person name="Zhou Z."/>
            <person name="Liu Y."/>
            <person name="Xu W."/>
            <person name="Pan J."/>
            <person name="Luo Z.H."/>
            <person name="Li M."/>
        </authorList>
    </citation>
    <scope>NUCLEOTIDE SEQUENCE [LARGE SCALE GENOMIC DNA]</scope>
    <source>
        <strain evidence="11">HyVt-456</strain>
    </source>
</reference>
<evidence type="ECO:0000256" key="5">
    <source>
        <dbReference type="ARBA" id="ARBA00022676"/>
    </source>
</evidence>
<dbReference type="InterPro" id="IPR013534">
    <property type="entry name" value="Starch_synth_cat_dom"/>
</dbReference>
<evidence type="ECO:0000259" key="10">
    <source>
        <dbReference type="Pfam" id="PF08323"/>
    </source>
</evidence>
<evidence type="ECO:0000256" key="1">
    <source>
        <dbReference type="ARBA" id="ARBA00001478"/>
    </source>
</evidence>
<feature type="binding site" evidence="8">
    <location>
        <position position="16"/>
    </location>
    <ligand>
        <name>ADP-alpha-D-glucose</name>
        <dbReference type="ChEBI" id="CHEBI:57498"/>
    </ligand>
</feature>
<dbReference type="UniPathway" id="UPA00164"/>
<dbReference type="PANTHER" id="PTHR45825:SF11">
    <property type="entry name" value="ALPHA AMYLASE DOMAIN-CONTAINING PROTEIN"/>
    <property type="match status" value="1"/>
</dbReference>
<gene>
    <name evidence="8 11" type="primary">glgA</name>
    <name evidence="11" type="ORF">ENJ10_14220</name>
</gene>
<evidence type="ECO:0000256" key="6">
    <source>
        <dbReference type="ARBA" id="ARBA00022679"/>
    </source>
</evidence>
<organism evidence="11">
    <name type="scientific">Caldithrix abyssi</name>
    <dbReference type="NCBI Taxonomy" id="187145"/>
    <lineage>
        <taxon>Bacteria</taxon>
        <taxon>Pseudomonadati</taxon>
        <taxon>Calditrichota</taxon>
        <taxon>Calditrichia</taxon>
        <taxon>Calditrichales</taxon>
        <taxon>Calditrichaceae</taxon>
        <taxon>Caldithrix</taxon>
    </lineage>
</organism>
<evidence type="ECO:0000256" key="3">
    <source>
        <dbReference type="ARBA" id="ARBA00004964"/>
    </source>
</evidence>
<evidence type="ECO:0000256" key="7">
    <source>
        <dbReference type="ARBA" id="ARBA00023056"/>
    </source>
</evidence>
<keyword evidence="6 8" id="KW-0808">Transferase</keyword>
<sequence>MLKVGFISSEVYPFTKTGGLADVSGALGKYLGENGVDIRVITPLYAQSNVRSADFHPVDFLQGLSVSFNHRKLYYSVYTAILPGSSTPVYFIDCPELYHRDSIYTNHEDEYLRFAFLNRVSIEIFQYMNWAPDIIHCNDWQSALIPLYLKTLYKWDKLFKNTRTLLTLHNVGYHGNFPLHVVHELGLTDFMPLLDDFDTRQGRFNFLKTGVIYADMLSTVSKTYAREIQTPEYGHGMEAMLAYRSQRLVGIVNGVDYTEWNPETDREICKNYGLKTLNLKAENKACLLNELKMPYHFQQPLIGMVSRLVEQKGVDLIAEVMEGLLEDFSFQLIVLGSGEERYERYFYGLQARNPERVFFYSGYNNTLAHRIEAGADIFLMPSKYEPCGLNQIYSLKYGTIPVVRKTGGLADTVKAYDWQTQQGTGFVFEHYNAAGLRWALEHALNTYAHPEAWMKIRIQAMKEDFSWDRQVREYLSLYQKLLKMD</sequence>
<keyword evidence="7 8" id="KW-0320">Glycogen biosynthesis</keyword>
<dbReference type="Proteomes" id="UP000886005">
    <property type="component" value="Unassembled WGS sequence"/>
</dbReference>
<comment type="catalytic activity">
    <reaction evidence="1 8">
        <text>[(1-&gt;4)-alpha-D-glucosyl](n) + ADP-alpha-D-glucose = [(1-&gt;4)-alpha-D-glucosyl](n+1) + ADP + H(+)</text>
        <dbReference type="Rhea" id="RHEA:18189"/>
        <dbReference type="Rhea" id="RHEA-COMP:9584"/>
        <dbReference type="Rhea" id="RHEA-COMP:9587"/>
        <dbReference type="ChEBI" id="CHEBI:15378"/>
        <dbReference type="ChEBI" id="CHEBI:15444"/>
        <dbReference type="ChEBI" id="CHEBI:57498"/>
        <dbReference type="ChEBI" id="CHEBI:456216"/>
        <dbReference type="EC" id="2.4.1.21"/>
    </reaction>
</comment>
<evidence type="ECO:0000259" key="9">
    <source>
        <dbReference type="Pfam" id="PF00534"/>
    </source>
</evidence>
<feature type="domain" description="Glycosyl transferase family 1" evidence="9">
    <location>
        <begin position="299"/>
        <end position="453"/>
    </location>
</feature>
<evidence type="ECO:0000256" key="8">
    <source>
        <dbReference type="HAMAP-Rule" id="MF_00484"/>
    </source>
</evidence>
<dbReference type="EC" id="2.4.1.21" evidence="8"/>
<comment type="similarity">
    <text evidence="4 8">Belongs to the glycosyltransferase 1 family. Bacterial/plant glycogen synthase subfamily.</text>
</comment>
<proteinExistence type="inferred from homology"/>
<dbReference type="Pfam" id="PF08323">
    <property type="entry name" value="Glyco_transf_5"/>
    <property type="match status" value="1"/>
</dbReference>
<dbReference type="GO" id="GO:0004373">
    <property type="term" value="F:alpha-1,4-glucan glucosyltransferase (UDP-glucose donor) activity"/>
    <property type="evidence" value="ECO:0007669"/>
    <property type="project" value="InterPro"/>
</dbReference>
<dbReference type="AlphaFoldDB" id="A0A7V1LPM5"/>
<dbReference type="Pfam" id="PF00534">
    <property type="entry name" value="Glycos_transf_1"/>
    <property type="match status" value="1"/>
</dbReference>
<dbReference type="EMBL" id="DRLD01000403">
    <property type="protein sequence ID" value="HED11841.1"/>
    <property type="molecule type" value="Genomic_DNA"/>
</dbReference>
<dbReference type="InterPro" id="IPR001296">
    <property type="entry name" value="Glyco_trans_1"/>
</dbReference>
<dbReference type="NCBIfam" id="NF001899">
    <property type="entry name" value="PRK00654.1-2"/>
    <property type="match status" value="1"/>
</dbReference>
<feature type="domain" description="Starch synthase catalytic" evidence="10">
    <location>
        <begin position="3"/>
        <end position="242"/>
    </location>
</feature>
<comment type="pathway">
    <text evidence="3 8">Glycan biosynthesis; glycogen biosynthesis.</text>
</comment>
<keyword evidence="5 8" id="KW-0328">Glycosyltransferase</keyword>
<dbReference type="HAMAP" id="MF_00484">
    <property type="entry name" value="Glycogen_synth"/>
    <property type="match status" value="1"/>
</dbReference>
<dbReference type="PANTHER" id="PTHR45825">
    <property type="entry name" value="GRANULE-BOUND STARCH SYNTHASE 1, CHLOROPLASTIC/AMYLOPLASTIC"/>
    <property type="match status" value="1"/>
</dbReference>
<accession>A0A7V1LPM5</accession>
<dbReference type="CDD" id="cd03791">
    <property type="entry name" value="GT5_Glycogen_synthase_DULL1-like"/>
    <property type="match status" value="1"/>
</dbReference>
<dbReference type="Gene3D" id="3.40.50.2000">
    <property type="entry name" value="Glycogen Phosphorylase B"/>
    <property type="match status" value="2"/>
</dbReference>
<dbReference type="GO" id="GO:0005978">
    <property type="term" value="P:glycogen biosynthetic process"/>
    <property type="evidence" value="ECO:0007669"/>
    <property type="project" value="UniProtKB-UniRule"/>
</dbReference>
<dbReference type="GO" id="GO:0009011">
    <property type="term" value="F:alpha-1,4-glucan glucosyltransferase (ADP-glucose donor) activity"/>
    <property type="evidence" value="ECO:0007669"/>
    <property type="project" value="UniProtKB-UniRule"/>
</dbReference>
<dbReference type="InterPro" id="IPR011835">
    <property type="entry name" value="GS/SS"/>
</dbReference>
<comment type="function">
    <text evidence="2 8">Synthesizes alpha-1,4-glucan chains using ADP-glucose.</text>
</comment>
<evidence type="ECO:0000313" key="11">
    <source>
        <dbReference type="EMBL" id="HED11841.1"/>
    </source>
</evidence>
<comment type="caution">
    <text evidence="11">The sequence shown here is derived from an EMBL/GenBank/DDBJ whole genome shotgun (WGS) entry which is preliminary data.</text>
</comment>
<dbReference type="NCBIfam" id="TIGR02095">
    <property type="entry name" value="glgA"/>
    <property type="match status" value="1"/>
</dbReference>
<evidence type="ECO:0000256" key="4">
    <source>
        <dbReference type="ARBA" id="ARBA00010281"/>
    </source>
</evidence>